<keyword evidence="3" id="KW-1003">Cell membrane</keyword>
<feature type="transmembrane region" description="Helical" evidence="10">
    <location>
        <begin position="670"/>
        <end position="696"/>
    </location>
</feature>
<gene>
    <name evidence="13" type="primary">IR75d</name>
</gene>
<evidence type="ECO:0000256" key="5">
    <source>
        <dbReference type="ARBA" id="ARBA00022989"/>
    </source>
</evidence>
<feature type="domain" description="Ionotropic glutamate receptor C-terminal" evidence="12">
    <location>
        <begin position="423"/>
        <end position="678"/>
    </location>
</feature>
<feature type="transmembrane region" description="Helical" evidence="10">
    <location>
        <begin position="481"/>
        <end position="505"/>
    </location>
</feature>
<comment type="similarity">
    <text evidence="2">Belongs to the glutamate-gated ion channel (TC 1.A.10.1) family.</text>
</comment>
<evidence type="ECO:0000313" key="13">
    <source>
        <dbReference type="EMBL" id="QKN21171.1"/>
    </source>
</evidence>
<feature type="region of interest" description="Disordered" evidence="9">
    <location>
        <begin position="112"/>
        <end position="159"/>
    </location>
</feature>
<feature type="chain" id="PRO_5026997607" evidence="11">
    <location>
        <begin position="24"/>
        <end position="724"/>
    </location>
</feature>
<feature type="signal peptide" evidence="11">
    <location>
        <begin position="1"/>
        <end position="23"/>
    </location>
</feature>
<dbReference type="GO" id="GO:0005886">
    <property type="term" value="C:plasma membrane"/>
    <property type="evidence" value="ECO:0007669"/>
    <property type="project" value="UniProtKB-SubCell"/>
</dbReference>
<dbReference type="PANTHER" id="PTHR42643">
    <property type="entry name" value="IONOTROPIC RECEPTOR 20A-RELATED"/>
    <property type="match status" value="1"/>
</dbReference>
<evidence type="ECO:0000256" key="11">
    <source>
        <dbReference type="SAM" id="SignalP"/>
    </source>
</evidence>
<evidence type="ECO:0000256" key="7">
    <source>
        <dbReference type="ARBA" id="ARBA00023170"/>
    </source>
</evidence>
<evidence type="ECO:0000256" key="6">
    <source>
        <dbReference type="ARBA" id="ARBA00023136"/>
    </source>
</evidence>
<evidence type="ECO:0000256" key="8">
    <source>
        <dbReference type="ARBA" id="ARBA00023180"/>
    </source>
</evidence>
<dbReference type="EMBL" id="MT474459">
    <property type="protein sequence ID" value="QKN21171.1"/>
    <property type="molecule type" value="mRNA"/>
</dbReference>
<evidence type="ECO:0000256" key="10">
    <source>
        <dbReference type="SAM" id="Phobius"/>
    </source>
</evidence>
<sequence length="724" mass="82023">MKTFNFNPHFILLICCIFRVATSSGAAADEFATAEQTGHSIAEEPTTQSSDAQIFMEYFRWHGVHNILLIVCPQDAATSEEHHKLKTLLRQFIANGFSTRIFNGADYDEGGGAPSAMKAQTEPEPVNMTVSPTVDSTRGAPELNRATYGPPRTFRSDNSTRRPLRLQLPALTYKSGILLWRFGSSCALNVLRWAAAPEHNYFTTNRFWLLHTDESTHISLLEDEDIFLPPDGEVRAVLQQPDAQLFALVDVYKIAADRPLRRTSVGGRDLRNAGDMLQALSKFGSAISYRQNLEGLTFKTGLVIAFPDMFTNIEDLSLRHIDTISKVNNRLTLELANKLNLRFNTHQVDNYGWHQPNGSFDGLMGRFQRYELDFGQMAIFMRLDRIAIVDFVAETYRIRAGIMFRQPPLSAVANIFAMPFASDVWIAILLLMIFTIGIFMVELVYSPHTHEIDILDCVVFVWGAMCQQGFYANLLNRSARVIIFTTFVSTLFLYTSFSANIVALLQSPSEAIQTLSDLTQSPLEIGVQDTVYNKIYFNESTDPVTNHLYHKKIAPKGENIFMRPPIGMEKMRTGLFAYQVELQAGYQIISNTFSEPEKCGLKELEPFQLPMIAVPTRKNFPYKELFRRQLRWQREVGLMNREELKWFPQKPKCEGGMGGFVSIGITECRYALGIFGFGLLLSAFSFILELAVNYAWNLVKKIHRNKKQREASGATNGYTGDFLY</sequence>
<proteinExistence type="evidence at transcript level"/>
<dbReference type="SUPFAM" id="SSF53850">
    <property type="entry name" value="Periplasmic binding protein-like II"/>
    <property type="match status" value="1"/>
</dbReference>
<evidence type="ECO:0000256" key="2">
    <source>
        <dbReference type="ARBA" id="ARBA00008685"/>
    </source>
</evidence>
<dbReference type="Pfam" id="PF00060">
    <property type="entry name" value="Lig_chan"/>
    <property type="match status" value="1"/>
</dbReference>
<reference evidence="13" key="1">
    <citation type="journal article" date="2020" name="Mol. Phylogenet. Evol.">
        <title>Analyses of chemosensory genes provide insight into the evolution of behavioral differences to phytochemicals in Bactrocera species.</title>
        <authorList>
            <person name="Wu Z."/>
            <person name="Cui Y."/>
            <person name="Ma J."/>
            <person name="Qu M."/>
            <person name="Lin J."/>
        </authorList>
    </citation>
    <scope>NUCLEOTIDE SEQUENCE</scope>
</reference>
<dbReference type="AlphaFoldDB" id="A0A6M9TYV6"/>
<dbReference type="GO" id="GO:0050907">
    <property type="term" value="P:detection of chemical stimulus involved in sensory perception"/>
    <property type="evidence" value="ECO:0007669"/>
    <property type="project" value="UniProtKB-ARBA"/>
</dbReference>
<evidence type="ECO:0000256" key="4">
    <source>
        <dbReference type="ARBA" id="ARBA00022692"/>
    </source>
</evidence>
<keyword evidence="4 10" id="KW-0812">Transmembrane</keyword>
<evidence type="ECO:0000256" key="9">
    <source>
        <dbReference type="SAM" id="MobiDB-lite"/>
    </source>
</evidence>
<protein>
    <submittedName>
        <fullName evidence="13">Ionotropic receptor</fullName>
    </submittedName>
</protein>
<evidence type="ECO:0000256" key="3">
    <source>
        <dbReference type="ARBA" id="ARBA00022475"/>
    </source>
</evidence>
<name>A0A6M9TYV6_ZEUCU</name>
<dbReference type="InterPro" id="IPR001320">
    <property type="entry name" value="Iontro_rcpt_C"/>
</dbReference>
<organism evidence="13">
    <name type="scientific">Zeugodacus cucurbitae</name>
    <name type="common">Melon fruit fly</name>
    <name type="synonym">Bactrocera cucurbitae</name>
    <dbReference type="NCBI Taxonomy" id="28588"/>
    <lineage>
        <taxon>Eukaryota</taxon>
        <taxon>Metazoa</taxon>
        <taxon>Ecdysozoa</taxon>
        <taxon>Arthropoda</taxon>
        <taxon>Hexapoda</taxon>
        <taxon>Insecta</taxon>
        <taxon>Pterygota</taxon>
        <taxon>Neoptera</taxon>
        <taxon>Endopterygota</taxon>
        <taxon>Diptera</taxon>
        <taxon>Brachycera</taxon>
        <taxon>Muscomorpha</taxon>
        <taxon>Tephritoidea</taxon>
        <taxon>Tephritidae</taxon>
        <taxon>Zeugodacus</taxon>
        <taxon>Zeugodacus</taxon>
    </lineage>
</organism>
<evidence type="ECO:0000259" key="12">
    <source>
        <dbReference type="Pfam" id="PF00060"/>
    </source>
</evidence>
<dbReference type="FunFam" id="1.10.287.70:FF:000208">
    <property type="entry name" value="Blast:Probable glutamate receptor"/>
    <property type="match status" value="1"/>
</dbReference>
<keyword evidence="5 10" id="KW-1133">Transmembrane helix</keyword>
<keyword evidence="6 10" id="KW-0472">Membrane</keyword>
<accession>A0A6M9TYV6</accession>
<comment type="subcellular location">
    <subcellularLocation>
        <location evidence="1">Cell membrane</location>
        <topology evidence="1">Multi-pass membrane protein</topology>
    </subcellularLocation>
</comment>
<dbReference type="Gene3D" id="3.40.190.10">
    <property type="entry name" value="Periplasmic binding protein-like II"/>
    <property type="match status" value="1"/>
</dbReference>
<dbReference type="Gene3D" id="1.10.287.70">
    <property type="match status" value="1"/>
</dbReference>
<keyword evidence="7 13" id="KW-0675">Receptor</keyword>
<dbReference type="GO" id="GO:0015276">
    <property type="term" value="F:ligand-gated monoatomic ion channel activity"/>
    <property type="evidence" value="ECO:0007669"/>
    <property type="project" value="InterPro"/>
</dbReference>
<keyword evidence="8" id="KW-0325">Glycoprotein</keyword>
<dbReference type="InterPro" id="IPR052192">
    <property type="entry name" value="Insect_Ionotropic_Sensory_Rcpt"/>
</dbReference>
<feature type="transmembrane region" description="Helical" evidence="10">
    <location>
        <begin position="424"/>
        <end position="445"/>
    </location>
</feature>
<evidence type="ECO:0000256" key="1">
    <source>
        <dbReference type="ARBA" id="ARBA00004651"/>
    </source>
</evidence>
<keyword evidence="11" id="KW-0732">Signal</keyword>
<dbReference type="PANTHER" id="PTHR42643:SF33">
    <property type="entry name" value="GLUTAMATE RECEPTOR 2-LIKE PROTEIN"/>
    <property type="match status" value="1"/>
</dbReference>